<reference evidence="2" key="1">
    <citation type="journal article" date="2011" name="Genetics">
        <title>Massive changes in genome architecture accompany the transition to self-fertility in the filamentous fungus Neurospora tetrasperma.</title>
        <authorList>
            <person name="Ellison C.E."/>
            <person name="Stajich J.E."/>
            <person name="Jacobson D.J."/>
            <person name="Natvig D.O."/>
            <person name="Lapidus A."/>
            <person name="Foster B."/>
            <person name="Aerts A."/>
            <person name="Riley R."/>
            <person name="Lindquist E.A."/>
            <person name="Grigoriev I.V."/>
            <person name="Taylor J.W."/>
        </authorList>
    </citation>
    <scope>NUCLEOTIDE SEQUENCE [LARGE SCALE GENOMIC DNA]</scope>
    <source>
        <strain evidence="2">FGSC 2508 / P0657</strain>
    </source>
</reference>
<dbReference type="AlphaFoldDB" id="F8N226"/>
<sequence length="181" mass="19682">MGFGYAEHAWEGYFCRATRSRSCSQSLPCSVMGIVVVAVDRAPESWVKRIRTKVDERCQKVPWPIGEQPLKAAARASIAEKHLHVDSIECLAKSLQSVCRGFGPGEGGNSTSIGLVLRYCPSPFHCIGTHKPSRKIIVNRALGPNSPDISSSPPPCPPWVTGSKSRFGEQRDAIGTMNDDC</sequence>
<dbReference type="GeneID" id="20822243"/>
<keyword evidence="2" id="KW-1185">Reference proteome</keyword>
<proteinExistence type="predicted"/>
<dbReference type="VEuPathDB" id="FungiDB:NEUTE1DRAFT_106178"/>
<name>F8N226_NEUT8</name>
<dbReference type="Proteomes" id="UP000008065">
    <property type="component" value="Unassembled WGS sequence"/>
</dbReference>
<accession>F8N226</accession>
<dbReference type="HOGENOM" id="CLU_1518312_0_0_1"/>
<dbReference type="KEGG" id="nte:NEUTE1DRAFT106178"/>
<gene>
    <name evidence="1" type="ORF">NEUTE1DRAFT_106178</name>
</gene>
<evidence type="ECO:0000313" key="1">
    <source>
        <dbReference type="EMBL" id="EGO53250.1"/>
    </source>
</evidence>
<dbReference type="RefSeq" id="XP_009856867.1">
    <property type="nucleotide sequence ID" value="XM_009858565.1"/>
</dbReference>
<dbReference type="OrthoDB" id="10312268at2759"/>
<evidence type="ECO:0000313" key="2">
    <source>
        <dbReference type="Proteomes" id="UP000008065"/>
    </source>
</evidence>
<protein>
    <submittedName>
        <fullName evidence="1">Uncharacterized protein</fullName>
    </submittedName>
</protein>
<dbReference type="EMBL" id="GL891382">
    <property type="protein sequence ID" value="EGO53250.1"/>
    <property type="molecule type" value="Genomic_DNA"/>
</dbReference>
<organism evidence="1 2">
    <name type="scientific">Neurospora tetrasperma (strain FGSC 2508 / ATCC MYA-4615 / P0657)</name>
    <dbReference type="NCBI Taxonomy" id="510951"/>
    <lineage>
        <taxon>Eukaryota</taxon>
        <taxon>Fungi</taxon>
        <taxon>Dikarya</taxon>
        <taxon>Ascomycota</taxon>
        <taxon>Pezizomycotina</taxon>
        <taxon>Sordariomycetes</taxon>
        <taxon>Sordariomycetidae</taxon>
        <taxon>Sordariales</taxon>
        <taxon>Sordariaceae</taxon>
        <taxon>Neurospora</taxon>
    </lineage>
</organism>